<dbReference type="GO" id="GO:0003677">
    <property type="term" value="F:DNA binding"/>
    <property type="evidence" value="ECO:0007669"/>
    <property type="project" value="InterPro"/>
</dbReference>
<protein>
    <submittedName>
        <fullName evidence="6">Putative zinc finger BED domain-containing protein 4-like</fullName>
    </submittedName>
</protein>
<dbReference type="AlphaFoldDB" id="A0A2G8KSC6"/>
<dbReference type="SUPFAM" id="SSF140996">
    <property type="entry name" value="Hermes dimerisation domain"/>
    <property type="match status" value="1"/>
</dbReference>
<evidence type="ECO:0000256" key="1">
    <source>
        <dbReference type="ARBA" id="ARBA00022723"/>
    </source>
</evidence>
<dbReference type="GO" id="GO:0008270">
    <property type="term" value="F:zinc ion binding"/>
    <property type="evidence" value="ECO:0007669"/>
    <property type="project" value="UniProtKB-KW"/>
</dbReference>
<evidence type="ECO:0000313" key="7">
    <source>
        <dbReference type="Proteomes" id="UP000230750"/>
    </source>
</evidence>
<feature type="domain" description="BED-type" evidence="5">
    <location>
        <begin position="4"/>
        <end position="62"/>
    </location>
</feature>
<dbReference type="SUPFAM" id="SSF53098">
    <property type="entry name" value="Ribonuclease H-like"/>
    <property type="match status" value="1"/>
</dbReference>
<dbReference type="InterPro" id="IPR052865">
    <property type="entry name" value="Zinc_finger_BED"/>
</dbReference>
<organism evidence="6 7">
    <name type="scientific">Stichopus japonicus</name>
    <name type="common">Sea cucumber</name>
    <dbReference type="NCBI Taxonomy" id="307972"/>
    <lineage>
        <taxon>Eukaryota</taxon>
        <taxon>Metazoa</taxon>
        <taxon>Echinodermata</taxon>
        <taxon>Eleutherozoa</taxon>
        <taxon>Echinozoa</taxon>
        <taxon>Holothuroidea</taxon>
        <taxon>Aspidochirotacea</taxon>
        <taxon>Aspidochirotida</taxon>
        <taxon>Stichopodidae</taxon>
        <taxon>Apostichopus</taxon>
    </lineage>
</organism>
<dbReference type="EMBL" id="MRZV01000399">
    <property type="protein sequence ID" value="PIK50913.1"/>
    <property type="molecule type" value="Genomic_DNA"/>
</dbReference>
<dbReference type="OrthoDB" id="1607513at2759"/>
<evidence type="ECO:0000313" key="6">
    <source>
        <dbReference type="EMBL" id="PIK50913.1"/>
    </source>
</evidence>
<dbReference type="SMART" id="SM00614">
    <property type="entry name" value="ZnF_BED"/>
    <property type="match status" value="1"/>
</dbReference>
<evidence type="ECO:0000256" key="3">
    <source>
        <dbReference type="ARBA" id="ARBA00022833"/>
    </source>
</evidence>
<reference evidence="6 7" key="1">
    <citation type="journal article" date="2017" name="PLoS Biol.">
        <title>The sea cucumber genome provides insights into morphological evolution and visceral regeneration.</title>
        <authorList>
            <person name="Zhang X."/>
            <person name="Sun L."/>
            <person name="Yuan J."/>
            <person name="Sun Y."/>
            <person name="Gao Y."/>
            <person name="Zhang L."/>
            <person name="Li S."/>
            <person name="Dai H."/>
            <person name="Hamel J.F."/>
            <person name="Liu C."/>
            <person name="Yu Y."/>
            <person name="Liu S."/>
            <person name="Lin W."/>
            <person name="Guo K."/>
            <person name="Jin S."/>
            <person name="Xu P."/>
            <person name="Storey K.B."/>
            <person name="Huan P."/>
            <person name="Zhang T."/>
            <person name="Zhou Y."/>
            <person name="Zhang J."/>
            <person name="Lin C."/>
            <person name="Li X."/>
            <person name="Xing L."/>
            <person name="Huo D."/>
            <person name="Sun M."/>
            <person name="Wang L."/>
            <person name="Mercier A."/>
            <person name="Li F."/>
            <person name="Yang H."/>
            <person name="Xiang J."/>
        </authorList>
    </citation>
    <scope>NUCLEOTIDE SEQUENCE [LARGE SCALE GENOMIC DNA]</scope>
    <source>
        <strain evidence="6">Shaxun</strain>
        <tissue evidence="6">Muscle</tissue>
    </source>
</reference>
<keyword evidence="3" id="KW-0862">Zinc</keyword>
<dbReference type="InterPro" id="IPR012337">
    <property type="entry name" value="RNaseH-like_sf"/>
</dbReference>
<evidence type="ECO:0000256" key="4">
    <source>
        <dbReference type="PROSITE-ProRule" id="PRU00027"/>
    </source>
</evidence>
<accession>A0A2G8KSC6</accession>
<sequence>MPRIATSKIWDYFSISPNDITKAKCIACGTLISRGGKTSATFTSTNLKNHLKNSHTFKFKEFQESQNKADELKRKLDADKAGPSSSQSAKRVHQMQLTQMVDKVTKWQPTDSHTIRVNSKLAEMIVLDLQPFSITRNVGFQRFCDALDPRYPLPSDTHISRKLIPEMYDRVKTRMKEEITRVKHIAFTTDIWSSTVGSNSLVSLTGHWIGLNFERKHGVLNAASFVGRHTADAIKRSIEGMLATWKIGKDQVVTILRDNAANVIAGLTQTGIDHQSCLIHTLQLVINDAIKVQRSVNDMLTVARGIAGHFNHSPLAHHRLSALQTKHNIPSHHILQDVSTRWNSSFYMLERILEQKNALVEYASLYDMPVMTANQWNLASKLVSTLRRFEELTRQASMASATISMVIPSVSMLRRSLSKHEDDQGIQTLTSTMLASLNRRFTTVEENKLLVLACFLDPRFKTIFFSDEATHQRATDWLEDEVAIDPLP</sequence>
<keyword evidence="2 4" id="KW-0863">Zinc-finger</keyword>
<dbReference type="SUPFAM" id="SSF57667">
    <property type="entry name" value="beta-beta-alpha zinc fingers"/>
    <property type="match status" value="1"/>
</dbReference>
<evidence type="ECO:0000259" key="5">
    <source>
        <dbReference type="PROSITE" id="PS50808"/>
    </source>
</evidence>
<keyword evidence="1" id="KW-0479">Metal-binding</keyword>
<dbReference type="PANTHER" id="PTHR47241:SF1">
    <property type="entry name" value="BED-TYPE DOMAIN-CONTAINING PROTEIN"/>
    <property type="match status" value="1"/>
</dbReference>
<dbReference type="GO" id="GO:0005634">
    <property type="term" value="C:nucleus"/>
    <property type="evidence" value="ECO:0007669"/>
    <property type="project" value="TreeGrafter"/>
</dbReference>
<dbReference type="Proteomes" id="UP000230750">
    <property type="component" value="Unassembled WGS sequence"/>
</dbReference>
<dbReference type="Pfam" id="PF02892">
    <property type="entry name" value="zf-BED"/>
    <property type="match status" value="1"/>
</dbReference>
<gene>
    <name evidence="6" type="ORF">BSL78_12213</name>
</gene>
<proteinExistence type="predicted"/>
<evidence type="ECO:0000256" key="2">
    <source>
        <dbReference type="ARBA" id="ARBA00022771"/>
    </source>
</evidence>
<dbReference type="InterPro" id="IPR036236">
    <property type="entry name" value="Znf_C2H2_sf"/>
</dbReference>
<dbReference type="PROSITE" id="PS50808">
    <property type="entry name" value="ZF_BED"/>
    <property type="match status" value="1"/>
</dbReference>
<comment type="caution">
    <text evidence="6">The sequence shown here is derived from an EMBL/GenBank/DDBJ whole genome shotgun (WGS) entry which is preliminary data.</text>
</comment>
<name>A0A2G8KSC6_STIJA</name>
<dbReference type="PANTHER" id="PTHR47241">
    <property type="entry name" value="FINGER PROTEIN, PUTATIVE-RELATED"/>
    <property type="match status" value="1"/>
</dbReference>
<keyword evidence="7" id="KW-1185">Reference proteome</keyword>
<dbReference type="STRING" id="307972.A0A2G8KSC6"/>
<dbReference type="InterPro" id="IPR003656">
    <property type="entry name" value="Znf_BED"/>
</dbReference>